<comment type="caution">
    <text evidence="1">The sequence shown here is derived from an EMBL/GenBank/DDBJ whole genome shotgun (WGS) entry which is preliminary data.</text>
</comment>
<evidence type="ECO:0000313" key="2">
    <source>
        <dbReference type="Proteomes" id="UP000887116"/>
    </source>
</evidence>
<reference evidence="1" key="1">
    <citation type="submission" date="2020-07" db="EMBL/GenBank/DDBJ databases">
        <title>Multicomponent nature underlies the extraordinary mechanical properties of spider dragline silk.</title>
        <authorList>
            <person name="Kono N."/>
            <person name="Nakamura H."/>
            <person name="Mori M."/>
            <person name="Yoshida Y."/>
            <person name="Ohtoshi R."/>
            <person name="Malay A.D."/>
            <person name="Moran D.A.P."/>
            <person name="Tomita M."/>
            <person name="Numata K."/>
            <person name="Arakawa K."/>
        </authorList>
    </citation>
    <scope>NUCLEOTIDE SEQUENCE</scope>
</reference>
<evidence type="ECO:0000313" key="1">
    <source>
        <dbReference type="EMBL" id="GFQ66305.1"/>
    </source>
</evidence>
<dbReference type="OrthoDB" id="10056424at2759"/>
<dbReference type="Pfam" id="PF08284">
    <property type="entry name" value="RVP_2"/>
    <property type="match status" value="1"/>
</dbReference>
<sequence length="98" mass="11079">MTGNQLDVIIVNKQARALVDSRASFSVISDKYRRFLKKVLFTEAKSILLKVTDGSPVRPIGKCILRVRINGRELPFEFIVLPHCSHDIILGYYFLAAS</sequence>
<accession>A0A8X6K688</accession>
<proteinExistence type="predicted"/>
<dbReference type="CDD" id="cd00303">
    <property type="entry name" value="retropepsin_like"/>
    <property type="match status" value="1"/>
</dbReference>
<gene>
    <name evidence="1" type="primary">pol_1081</name>
    <name evidence="1" type="ORF">TNCT_272501</name>
</gene>
<keyword evidence="2" id="KW-1185">Reference proteome</keyword>
<dbReference type="Proteomes" id="UP000887116">
    <property type="component" value="Unassembled WGS sequence"/>
</dbReference>
<protein>
    <submittedName>
        <fullName evidence="1">Retrovirus-related Pol polyprotein from transposon 297</fullName>
    </submittedName>
</protein>
<dbReference type="AlphaFoldDB" id="A0A8X6K688"/>
<dbReference type="InterPro" id="IPR021109">
    <property type="entry name" value="Peptidase_aspartic_dom_sf"/>
</dbReference>
<dbReference type="Gene3D" id="2.40.70.10">
    <property type="entry name" value="Acid Proteases"/>
    <property type="match status" value="1"/>
</dbReference>
<name>A0A8X6K688_TRICU</name>
<dbReference type="EMBL" id="BMAO01020282">
    <property type="protein sequence ID" value="GFQ66305.1"/>
    <property type="molecule type" value="Genomic_DNA"/>
</dbReference>
<organism evidence="1 2">
    <name type="scientific">Trichonephila clavata</name>
    <name type="common">Joro spider</name>
    <name type="synonym">Nephila clavata</name>
    <dbReference type="NCBI Taxonomy" id="2740835"/>
    <lineage>
        <taxon>Eukaryota</taxon>
        <taxon>Metazoa</taxon>
        <taxon>Ecdysozoa</taxon>
        <taxon>Arthropoda</taxon>
        <taxon>Chelicerata</taxon>
        <taxon>Arachnida</taxon>
        <taxon>Araneae</taxon>
        <taxon>Araneomorphae</taxon>
        <taxon>Entelegynae</taxon>
        <taxon>Araneoidea</taxon>
        <taxon>Nephilidae</taxon>
        <taxon>Trichonephila</taxon>
    </lineage>
</organism>
<dbReference type="SUPFAM" id="SSF50630">
    <property type="entry name" value="Acid proteases"/>
    <property type="match status" value="1"/>
</dbReference>